<protein>
    <submittedName>
        <fullName evidence="7">Sigma-70 family RNA polymerase sigma factor</fullName>
    </submittedName>
</protein>
<dbReference type="Proteomes" id="UP000808349">
    <property type="component" value="Unassembled WGS sequence"/>
</dbReference>
<keyword evidence="4" id="KW-0238">DNA-binding</keyword>
<evidence type="ECO:0000256" key="2">
    <source>
        <dbReference type="ARBA" id="ARBA00023015"/>
    </source>
</evidence>
<name>A0A9D7S806_9BACT</name>
<comment type="caution">
    <text evidence="7">The sequence shown here is derived from an EMBL/GenBank/DDBJ whole genome shotgun (WGS) entry which is preliminary data.</text>
</comment>
<dbReference type="PANTHER" id="PTHR43133:SF8">
    <property type="entry name" value="RNA POLYMERASE SIGMA FACTOR HI_1459-RELATED"/>
    <property type="match status" value="1"/>
</dbReference>
<dbReference type="EMBL" id="JADKFW010000004">
    <property type="protein sequence ID" value="MBK9717061.1"/>
    <property type="molecule type" value="Genomic_DNA"/>
</dbReference>
<dbReference type="InterPro" id="IPR013325">
    <property type="entry name" value="RNA_pol_sigma_r2"/>
</dbReference>
<dbReference type="GO" id="GO:0003677">
    <property type="term" value="F:DNA binding"/>
    <property type="evidence" value="ECO:0007669"/>
    <property type="project" value="UniProtKB-KW"/>
</dbReference>
<dbReference type="GO" id="GO:0006352">
    <property type="term" value="P:DNA-templated transcription initiation"/>
    <property type="evidence" value="ECO:0007669"/>
    <property type="project" value="InterPro"/>
</dbReference>
<dbReference type="InterPro" id="IPR036388">
    <property type="entry name" value="WH-like_DNA-bd_sf"/>
</dbReference>
<evidence type="ECO:0000313" key="8">
    <source>
        <dbReference type="Proteomes" id="UP000808349"/>
    </source>
</evidence>
<dbReference type="AlphaFoldDB" id="A0A9D7S806"/>
<dbReference type="Pfam" id="PF08281">
    <property type="entry name" value="Sigma70_r4_2"/>
    <property type="match status" value="1"/>
</dbReference>
<evidence type="ECO:0000256" key="1">
    <source>
        <dbReference type="ARBA" id="ARBA00010641"/>
    </source>
</evidence>
<keyword evidence="2" id="KW-0805">Transcription regulation</keyword>
<accession>A0A9D7S806</accession>
<dbReference type="SUPFAM" id="SSF88946">
    <property type="entry name" value="Sigma2 domain of RNA polymerase sigma factors"/>
    <property type="match status" value="1"/>
</dbReference>
<organism evidence="7 8">
    <name type="scientific">Candidatus Defluviibacterium haderslevense</name>
    <dbReference type="NCBI Taxonomy" id="2981993"/>
    <lineage>
        <taxon>Bacteria</taxon>
        <taxon>Pseudomonadati</taxon>
        <taxon>Bacteroidota</taxon>
        <taxon>Saprospiria</taxon>
        <taxon>Saprospirales</taxon>
        <taxon>Saprospiraceae</taxon>
        <taxon>Candidatus Defluviibacterium</taxon>
    </lineage>
</organism>
<keyword evidence="5" id="KW-0804">Transcription</keyword>
<keyword evidence="3" id="KW-0731">Sigma factor</keyword>
<feature type="domain" description="RNA polymerase sigma factor 70 region 4 type 2" evidence="6">
    <location>
        <begin position="134"/>
        <end position="169"/>
    </location>
</feature>
<evidence type="ECO:0000256" key="3">
    <source>
        <dbReference type="ARBA" id="ARBA00023082"/>
    </source>
</evidence>
<dbReference type="InterPro" id="IPR013249">
    <property type="entry name" value="RNA_pol_sigma70_r4_t2"/>
</dbReference>
<reference evidence="7 8" key="1">
    <citation type="submission" date="2020-10" db="EMBL/GenBank/DDBJ databases">
        <title>Connecting structure to function with the recovery of over 1000 high-quality activated sludge metagenome-assembled genomes encoding full-length rRNA genes using long-read sequencing.</title>
        <authorList>
            <person name="Singleton C.M."/>
            <person name="Petriglieri F."/>
            <person name="Kristensen J.M."/>
            <person name="Kirkegaard R.H."/>
            <person name="Michaelsen T.Y."/>
            <person name="Andersen M.H."/>
            <person name="Karst S.M."/>
            <person name="Dueholm M.S."/>
            <person name="Nielsen P.H."/>
            <person name="Albertsen M."/>
        </authorList>
    </citation>
    <scope>NUCLEOTIDE SEQUENCE [LARGE SCALE GENOMIC DNA]</scope>
    <source>
        <strain evidence="7">Ribe_18-Q3-R11-54_BAT3C.373</strain>
    </source>
</reference>
<dbReference type="NCBIfam" id="TIGR02937">
    <property type="entry name" value="sigma70-ECF"/>
    <property type="match status" value="1"/>
</dbReference>
<evidence type="ECO:0000313" key="7">
    <source>
        <dbReference type="EMBL" id="MBK9717061.1"/>
    </source>
</evidence>
<evidence type="ECO:0000259" key="6">
    <source>
        <dbReference type="Pfam" id="PF08281"/>
    </source>
</evidence>
<dbReference type="Gene3D" id="1.10.1740.10">
    <property type="match status" value="1"/>
</dbReference>
<evidence type="ECO:0000256" key="4">
    <source>
        <dbReference type="ARBA" id="ARBA00023125"/>
    </source>
</evidence>
<dbReference type="InterPro" id="IPR014284">
    <property type="entry name" value="RNA_pol_sigma-70_dom"/>
</dbReference>
<proteinExistence type="inferred from homology"/>
<comment type="similarity">
    <text evidence="1">Belongs to the sigma-70 factor family. ECF subfamily.</text>
</comment>
<dbReference type="PANTHER" id="PTHR43133">
    <property type="entry name" value="RNA POLYMERASE ECF-TYPE SIGMA FACTO"/>
    <property type="match status" value="1"/>
</dbReference>
<evidence type="ECO:0000256" key="5">
    <source>
        <dbReference type="ARBA" id="ARBA00023163"/>
    </source>
</evidence>
<dbReference type="Gene3D" id="1.10.10.10">
    <property type="entry name" value="Winged helix-like DNA-binding domain superfamily/Winged helix DNA-binding domain"/>
    <property type="match status" value="1"/>
</dbReference>
<gene>
    <name evidence="7" type="ORF">IPO85_06035</name>
</gene>
<dbReference type="GO" id="GO:0016987">
    <property type="term" value="F:sigma factor activity"/>
    <property type="evidence" value="ECO:0007669"/>
    <property type="project" value="UniProtKB-KW"/>
</dbReference>
<dbReference type="SUPFAM" id="SSF88659">
    <property type="entry name" value="Sigma3 and sigma4 domains of RNA polymerase sigma factors"/>
    <property type="match status" value="1"/>
</dbReference>
<dbReference type="InterPro" id="IPR039425">
    <property type="entry name" value="RNA_pol_sigma-70-like"/>
</dbReference>
<sequence length="208" mass="24117">MLSPKVRIEELDGNAIISLIVQGNMEVLDQVYASYKPAYLNWARKRYPSTNQQDIVDSWHDAVIAFYEQVIAKKLLTLTCELKTYLFTIGYRSLIKKHNKIQRIIEDPEIDKHLISASLNLFFEVEDPLKEQKEILLKEINELPTQSQQILMLRFIDGKSLKDISEIVNYKSLNVLSATISRSLKLLKNKIQGKQELKKHAGERSRMD</sequence>
<dbReference type="InterPro" id="IPR013324">
    <property type="entry name" value="RNA_pol_sigma_r3/r4-like"/>
</dbReference>